<reference evidence="1" key="1">
    <citation type="journal article" date="2015" name="Nature">
        <title>Complex archaea that bridge the gap between prokaryotes and eukaryotes.</title>
        <authorList>
            <person name="Spang A."/>
            <person name="Saw J.H."/>
            <person name="Jorgensen S.L."/>
            <person name="Zaremba-Niedzwiedzka K."/>
            <person name="Martijn J."/>
            <person name="Lind A.E."/>
            <person name="van Eijk R."/>
            <person name="Schleper C."/>
            <person name="Guy L."/>
            <person name="Ettema T.J."/>
        </authorList>
    </citation>
    <scope>NUCLEOTIDE SEQUENCE</scope>
</reference>
<proteinExistence type="predicted"/>
<dbReference type="EMBL" id="LAZR01008731">
    <property type="protein sequence ID" value="KKM76886.1"/>
    <property type="molecule type" value="Genomic_DNA"/>
</dbReference>
<name>A0A0F9KQ26_9ZZZZ</name>
<sequence>MNMHWRYIDRQEPRRALDVSRHHTSGFLFSKADKDGTHVTWTIFLDAEQVIHLAERIFEEFGIMHPTGLKFQKVKEKEKK</sequence>
<dbReference type="AlphaFoldDB" id="A0A0F9KQ26"/>
<protein>
    <submittedName>
        <fullName evidence="1">Uncharacterized protein</fullName>
    </submittedName>
</protein>
<comment type="caution">
    <text evidence="1">The sequence shown here is derived from an EMBL/GenBank/DDBJ whole genome shotgun (WGS) entry which is preliminary data.</text>
</comment>
<gene>
    <name evidence="1" type="ORF">LCGC14_1375590</name>
</gene>
<evidence type="ECO:0000313" key="1">
    <source>
        <dbReference type="EMBL" id="KKM76886.1"/>
    </source>
</evidence>
<organism evidence="1">
    <name type="scientific">marine sediment metagenome</name>
    <dbReference type="NCBI Taxonomy" id="412755"/>
    <lineage>
        <taxon>unclassified sequences</taxon>
        <taxon>metagenomes</taxon>
        <taxon>ecological metagenomes</taxon>
    </lineage>
</organism>
<accession>A0A0F9KQ26</accession>